<sequence length="87" mass="9443">MPRDGLPHAAGCLTVMAEKRHQYGSSPITSRDTGTRGITMWTLALSRDLTLAASDPRKRSYSVCQEMDCEEGKEGEGGDKPRDTLGS</sequence>
<feature type="compositionally biased region" description="Basic and acidic residues" evidence="1">
    <location>
        <begin position="70"/>
        <end position="87"/>
    </location>
</feature>
<accession>A0AAV4ARD5</accession>
<evidence type="ECO:0000313" key="2">
    <source>
        <dbReference type="EMBL" id="GFO09121.1"/>
    </source>
</evidence>
<dbReference type="Proteomes" id="UP000735302">
    <property type="component" value="Unassembled WGS sequence"/>
</dbReference>
<proteinExistence type="predicted"/>
<comment type="caution">
    <text evidence="2">The sequence shown here is derived from an EMBL/GenBank/DDBJ whole genome shotgun (WGS) entry which is preliminary data.</text>
</comment>
<feature type="region of interest" description="Disordered" evidence="1">
    <location>
        <begin position="56"/>
        <end position="87"/>
    </location>
</feature>
<keyword evidence="3" id="KW-1185">Reference proteome</keyword>
<protein>
    <submittedName>
        <fullName evidence="2">Uncharacterized protein</fullName>
    </submittedName>
</protein>
<gene>
    <name evidence="2" type="ORF">PoB_003562600</name>
</gene>
<organism evidence="2 3">
    <name type="scientific">Plakobranchus ocellatus</name>
    <dbReference type="NCBI Taxonomy" id="259542"/>
    <lineage>
        <taxon>Eukaryota</taxon>
        <taxon>Metazoa</taxon>
        <taxon>Spiralia</taxon>
        <taxon>Lophotrochozoa</taxon>
        <taxon>Mollusca</taxon>
        <taxon>Gastropoda</taxon>
        <taxon>Heterobranchia</taxon>
        <taxon>Euthyneura</taxon>
        <taxon>Panpulmonata</taxon>
        <taxon>Sacoglossa</taxon>
        <taxon>Placobranchoidea</taxon>
        <taxon>Plakobranchidae</taxon>
        <taxon>Plakobranchus</taxon>
    </lineage>
</organism>
<reference evidence="2 3" key="1">
    <citation type="journal article" date="2021" name="Elife">
        <title>Chloroplast acquisition without the gene transfer in kleptoplastic sea slugs, Plakobranchus ocellatus.</title>
        <authorList>
            <person name="Maeda T."/>
            <person name="Takahashi S."/>
            <person name="Yoshida T."/>
            <person name="Shimamura S."/>
            <person name="Takaki Y."/>
            <person name="Nagai Y."/>
            <person name="Toyoda A."/>
            <person name="Suzuki Y."/>
            <person name="Arimoto A."/>
            <person name="Ishii H."/>
            <person name="Satoh N."/>
            <person name="Nishiyama T."/>
            <person name="Hasebe M."/>
            <person name="Maruyama T."/>
            <person name="Minagawa J."/>
            <person name="Obokata J."/>
            <person name="Shigenobu S."/>
        </authorList>
    </citation>
    <scope>NUCLEOTIDE SEQUENCE [LARGE SCALE GENOMIC DNA]</scope>
</reference>
<evidence type="ECO:0000256" key="1">
    <source>
        <dbReference type="SAM" id="MobiDB-lite"/>
    </source>
</evidence>
<evidence type="ECO:0000313" key="3">
    <source>
        <dbReference type="Proteomes" id="UP000735302"/>
    </source>
</evidence>
<dbReference type="AlphaFoldDB" id="A0AAV4ARD5"/>
<name>A0AAV4ARD5_9GAST</name>
<dbReference type="EMBL" id="BLXT01004061">
    <property type="protein sequence ID" value="GFO09121.1"/>
    <property type="molecule type" value="Genomic_DNA"/>
</dbReference>